<sequence>MIPKTLAYVWIVIMGYQELRTKKKKITQNLVE</sequence>
<organism evidence="1 2">
    <name type="scientific">Clostridium punense</name>
    <dbReference type="NCBI Taxonomy" id="1054297"/>
    <lineage>
        <taxon>Bacteria</taxon>
        <taxon>Bacillati</taxon>
        <taxon>Bacillota</taxon>
        <taxon>Clostridia</taxon>
        <taxon>Eubacteriales</taxon>
        <taxon>Clostridiaceae</taxon>
        <taxon>Clostridium</taxon>
    </lineage>
</organism>
<protein>
    <recommendedName>
        <fullName evidence="3">Transposase</fullName>
    </recommendedName>
</protein>
<evidence type="ECO:0000313" key="2">
    <source>
        <dbReference type="Proteomes" id="UP001519308"/>
    </source>
</evidence>
<dbReference type="EMBL" id="JAGGLL010000024">
    <property type="protein sequence ID" value="MBP2023184.1"/>
    <property type="molecule type" value="Genomic_DNA"/>
</dbReference>
<dbReference type="Proteomes" id="UP001519308">
    <property type="component" value="Unassembled WGS sequence"/>
</dbReference>
<accession>A0ABS4K5X9</accession>
<comment type="caution">
    <text evidence="1">The sequence shown here is derived from an EMBL/GenBank/DDBJ whole genome shotgun (WGS) entry which is preliminary data.</text>
</comment>
<name>A0ABS4K5X9_9CLOT</name>
<keyword evidence="2" id="KW-1185">Reference proteome</keyword>
<evidence type="ECO:0000313" key="1">
    <source>
        <dbReference type="EMBL" id="MBP2023184.1"/>
    </source>
</evidence>
<reference evidence="1 2" key="1">
    <citation type="submission" date="2021-03" db="EMBL/GenBank/DDBJ databases">
        <title>Genomic Encyclopedia of Type Strains, Phase IV (KMG-IV): sequencing the most valuable type-strain genomes for metagenomic binning, comparative biology and taxonomic classification.</title>
        <authorList>
            <person name="Goeker M."/>
        </authorList>
    </citation>
    <scope>NUCLEOTIDE SEQUENCE [LARGE SCALE GENOMIC DNA]</scope>
    <source>
        <strain evidence="1 2">DSM 28650</strain>
    </source>
</reference>
<gene>
    <name evidence="1" type="ORF">J2Z44_003019</name>
</gene>
<evidence type="ECO:0008006" key="3">
    <source>
        <dbReference type="Google" id="ProtNLM"/>
    </source>
</evidence>
<proteinExistence type="predicted"/>